<dbReference type="Proteomes" id="UP000885680">
    <property type="component" value="Unassembled WGS sequence"/>
</dbReference>
<evidence type="ECO:0000313" key="2">
    <source>
        <dbReference type="EMBL" id="HEU00018.1"/>
    </source>
</evidence>
<accession>A0A9C9TGR4</accession>
<protein>
    <submittedName>
        <fullName evidence="2">Uncharacterized protein</fullName>
    </submittedName>
</protein>
<dbReference type="AlphaFoldDB" id="A0A9C9TGR4"/>
<feature type="compositionally biased region" description="Low complexity" evidence="1">
    <location>
        <begin position="61"/>
        <end position="79"/>
    </location>
</feature>
<name>A0A9C9TGR4_9HYPH</name>
<organism evidence="2 3">
    <name type="scientific">Aurantimonas coralicida</name>
    <dbReference type="NCBI Taxonomy" id="182270"/>
    <lineage>
        <taxon>Bacteria</taxon>
        <taxon>Pseudomonadati</taxon>
        <taxon>Pseudomonadota</taxon>
        <taxon>Alphaproteobacteria</taxon>
        <taxon>Hyphomicrobiales</taxon>
        <taxon>Aurantimonadaceae</taxon>
        <taxon>Aurantimonas</taxon>
    </lineage>
</organism>
<proteinExistence type="predicted"/>
<feature type="region of interest" description="Disordered" evidence="1">
    <location>
        <begin position="61"/>
        <end position="82"/>
    </location>
</feature>
<feature type="compositionally biased region" description="Low complexity" evidence="1">
    <location>
        <begin position="1"/>
        <end position="26"/>
    </location>
</feature>
<reference evidence="2" key="1">
    <citation type="journal article" date="2020" name="mSystems">
        <title>Genome- and Community-Level Interaction Insights into Carbon Utilization and Element Cycling Functions of Hydrothermarchaeota in Hydrothermal Sediment.</title>
        <authorList>
            <person name="Zhou Z."/>
            <person name="Liu Y."/>
            <person name="Xu W."/>
            <person name="Pan J."/>
            <person name="Luo Z.H."/>
            <person name="Li M."/>
        </authorList>
    </citation>
    <scope>NUCLEOTIDE SEQUENCE</scope>
    <source>
        <strain evidence="2">HyVt-347</strain>
    </source>
</reference>
<sequence>MPAAGADASATETTTADTGTAATTGGQIVKDGSTMPLEDAAGTADTDVAMSAQDVKAQQEGANTAAAAAAAGTQARATASSDPAFTAALEKARTALEQGDEAACLTAVEEARAIQG</sequence>
<evidence type="ECO:0000256" key="1">
    <source>
        <dbReference type="SAM" id="MobiDB-lite"/>
    </source>
</evidence>
<feature type="region of interest" description="Disordered" evidence="1">
    <location>
        <begin position="1"/>
        <end position="46"/>
    </location>
</feature>
<dbReference type="EMBL" id="DRGN01000088">
    <property type="protein sequence ID" value="HEU00018.1"/>
    <property type="molecule type" value="Genomic_DNA"/>
</dbReference>
<gene>
    <name evidence="2" type="ORF">ENH89_06605</name>
</gene>
<evidence type="ECO:0000313" key="3">
    <source>
        <dbReference type="Proteomes" id="UP000885680"/>
    </source>
</evidence>
<comment type="caution">
    <text evidence="2">The sequence shown here is derived from an EMBL/GenBank/DDBJ whole genome shotgun (WGS) entry which is preliminary data.</text>
</comment>